<sequence length="720" mass="79862">MGKDTNVTAGRPRPLARPRPPGKPRDPVTQSTSPGPVRRERRPRGRDHDPETQDNNTPIDSPESGPAVPGGSLSSSTPASGDHFDPPRTAEEDPRNTNPPETESDLRAIGNIWLESSFQSLADSGNQADTDHISTFVIWPPKYPHQQFQSSGLDQQDLQTLKDEFSEGGTIISVHSPDDLILWLETNHQHPLLQSMRLRGVGGPIAAMLSAEEPSLVVFGSIRDSWVVHAAELLSDLANSAVMIRPLSDDPVPHWETGTLVAEGPVLSGNDQTGEVFPLNIDDKWTIIEQDNDGADVSDNEGSTTTDDIVTSELNNPSGVFRLRGGARGEPWIGPAHMVDIRLDVYPRDGVSYNVDLLTRIQFQTQSKYNDQKRRRPQIISNTEFSVVPREGAPVKSDRSYSTIGFLVEKQEITDCRWLECPDFTPPRQTVKTVDTKAKANASTIGGSFSPHSLGTFSHAITSTKTNATENQNDRINPKCRIESWAGKRLRRNATFFDSFEIAYEAGDDPNKKKDGAKYPMEVAFSVGINVVDLPEANESHLPDTSFLILNQTNLWIYRSDLKTKGQGILVLTVAHLPDIATMNELRVVEEQTVILVGNCLMNVQTDATPINNPVDVSLSIARTQEPKPGQTTQQLWNKLKHAVYSMFPQKTVPLKLEIETLPIHEFISRGWDARLNEWRKVLYPSLTRTFGRMAENSDDAVWQLDVGDHSKGETACFRK</sequence>
<gene>
    <name evidence="2" type="ORF">MVEN_02344200</name>
</gene>
<comment type="caution">
    <text evidence="2">The sequence shown here is derived from an EMBL/GenBank/DDBJ whole genome shotgun (WGS) entry which is preliminary data.</text>
</comment>
<proteinExistence type="predicted"/>
<evidence type="ECO:0000256" key="1">
    <source>
        <dbReference type="SAM" id="MobiDB-lite"/>
    </source>
</evidence>
<accession>A0A8H6X4H9</accession>
<feature type="region of interest" description="Disordered" evidence="1">
    <location>
        <begin position="1"/>
        <end position="104"/>
    </location>
</feature>
<reference evidence="2" key="1">
    <citation type="submission" date="2020-05" db="EMBL/GenBank/DDBJ databases">
        <title>Mycena genomes resolve the evolution of fungal bioluminescence.</title>
        <authorList>
            <person name="Tsai I.J."/>
        </authorList>
    </citation>
    <scope>NUCLEOTIDE SEQUENCE</scope>
    <source>
        <strain evidence="2">CCC161011</strain>
    </source>
</reference>
<keyword evidence="3" id="KW-1185">Reference proteome</keyword>
<dbReference type="EMBL" id="JACAZI010000028">
    <property type="protein sequence ID" value="KAF7333871.1"/>
    <property type="molecule type" value="Genomic_DNA"/>
</dbReference>
<dbReference type="AlphaFoldDB" id="A0A8H6X4H9"/>
<protein>
    <submittedName>
        <fullName evidence="2">Uncharacterized protein</fullName>
    </submittedName>
</protein>
<feature type="compositionally biased region" description="Basic and acidic residues" evidence="1">
    <location>
        <begin position="82"/>
        <end position="95"/>
    </location>
</feature>
<dbReference type="Proteomes" id="UP000620124">
    <property type="component" value="Unassembled WGS sequence"/>
</dbReference>
<name>A0A8H6X4H9_9AGAR</name>
<organism evidence="2 3">
    <name type="scientific">Mycena venus</name>
    <dbReference type="NCBI Taxonomy" id="2733690"/>
    <lineage>
        <taxon>Eukaryota</taxon>
        <taxon>Fungi</taxon>
        <taxon>Dikarya</taxon>
        <taxon>Basidiomycota</taxon>
        <taxon>Agaricomycotina</taxon>
        <taxon>Agaricomycetes</taxon>
        <taxon>Agaricomycetidae</taxon>
        <taxon>Agaricales</taxon>
        <taxon>Marasmiineae</taxon>
        <taxon>Mycenaceae</taxon>
        <taxon>Mycena</taxon>
    </lineage>
</organism>
<evidence type="ECO:0000313" key="3">
    <source>
        <dbReference type="Proteomes" id="UP000620124"/>
    </source>
</evidence>
<dbReference type="OrthoDB" id="3040703at2759"/>
<evidence type="ECO:0000313" key="2">
    <source>
        <dbReference type="EMBL" id="KAF7333871.1"/>
    </source>
</evidence>